<keyword evidence="1" id="KW-0812">Transmembrane</keyword>
<sequence length="117" mass="11984">MGIRAERPAASYLGLRHGGQSDAAPAATPAEGPPLGAVIGIVAAVSAVVVAVAVGVVVMVVHTSSGDPRYKIVTPDRLTGTFQRTHDATDAAFAQMASGDVYFMDGFKGGKIFRTVL</sequence>
<keyword evidence="1" id="KW-0472">Membrane</keyword>
<dbReference type="EMBL" id="JAHKNI010000035">
    <property type="protein sequence ID" value="MBU3068183.1"/>
    <property type="molecule type" value="Genomic_DNA"/>
</dbReference>
<organism evidence="2 3">
    <name type="scientific">Nocardia albiluteola</name>
    <dbReference type="NCBI Taxonomy" id="2842303"/>
    <lineage>
        <taxon>Bacteria</taxon>
        <taxon>Bacillati</taxon>
        <taxon>Actinomycetota</taxon>
        <taxon>Actinomycetes</taxon>
        <taxon>Mycobacteriales</taxon>
        <taxon>Nocardiaceae</taxon>
        <taxon>Nocardia</taxon>
    </lineage>
</organism>
<evidence type="ECO:0000256" key="1">
    <source>
        <dbReference type="SAM" id="Phobius"/>
    </source>
</evidence>
<feature type="transmembrane region" description="Helical" evidence="1">
    <location>
        <begin position="35"/>
        <end position="61"/>
    </location>
</feature>
<evidence type="ECO:0000313" key="2">
    <source>
        <dbReference type="EMBL" id="MBU3068183.1"/>
    </source>
</evidence>
<dbReference type="Proteomes" id="UP000733379">
    <property type="component" value="Unassembled WGS sequence"/>
</dbReference>
<accession>A0ABS6BDH6</accession>
<keyword evidence="3" id="KW-1185">Reference proteome</keyword>
<evidence type="ECO:0000313" key="3">
    <source>
        <dbReference type="Proteomes" id="UP000733379"/>
    </source>
</evidence>
<keyword evidence="1" id="KW-1133">Transmembrane helix</keyword>
<dbReference type="RefSeq" id="WP_215924445.1">
    <property type="nucleotide sequence ID" value="NZ_JAHKNI010000035.1"/>
</dbReference>
<gene>
    <name evidence="2" type="ORF">KO481_42550</name>
</gene>
<reference evidence="2 3" key="1">
    <citation type="submission" date="2021-06" db="EMBL/GenBank/DDBJ databases">
        <title>Actinomycetes sequencing.</title>
        <authorList>
            <person name="Shan Q."/>
        </authorList>
    </citation>
    <scope>NUCLEOTIDE SEQUENCE [LARGE SCALE GENOMIC DNA]</scope>
    <source>
        <strain evidence="2 3">NEAU-G5</strain>
    </source>
</reference>
<proteinExistence type="predicted"/>
<protein>
    <submittedName>
        <fullName evidence="2">Uncharacterized protein</fullName>
    </submittedName>
</protein>
<comment type="caution">
    <text evidence="2">The sequence shown here is derived from an EMBL/GenBank/DDBJ whole genome shotgun (WGS) entry which is preliminary data.</text>
</comment>
<name>A0ABS6BDH6_9NOCA</name>